<dbReference type="Proteomes" id="UP001215712">
    <property type="component" value="Unassembled WGS sequence"/>
</dbReference>
<keyword evidence="2" id="KW-1185">Reference proteome</keyword>
<comment type="caution">
    <text evidence="1">The sequence shown here is derived from an EMBL/GenBank/DDBJ whole genome shotgun (WGS) entry which is preliminary data.</text>
</comment>
<reference evidence="1" key="1">
    <citation type="journal article" date="2023" name="IMA Fungus">
        <title>Comparative genomic study of the Penicillium genus elucidates a diverse pangenome and 15 lateral gene transfer events.</title>
        <authorList>
            <person name="Petersen C."/>
            <person name="Sorensen T."/>
            <person name="Nielsen M.R."/>
            <person name="Sondergaard T.E."/>
            <person name="Sorensen J.L."/>
            <person name="Fitzpatrick D.A."/>
            <person name="Frisvad J.C."/>
            <person name="Nielsen K.L."/>
        </authorList>
    </citation>
    <scope>NUCLEOTIDE SEQUENCE</scope>
    <source>
        <strain evidence="1">IBT 17514</strain>
    </source>
</reference>
<sequence>MAPPGAFENEPSQPLPGQLGVTQRSGVVIEKPKANLGELPLEILELITNHLVQLDITCLALCNHWLFRCFSSAMVRKYYTREKYENWAFKELLHRLNNSEARVFLCYSCNRLHRVQDVSLPGSVSTEPGCFSQRKTKYHSRYLTQPIRLIEFPCYTDYKFHFVHLQLAMREIYHRDFYDGPGFGIPVESFFYTEVSTGPIGRKNPTSLEQQISNISTETTKSAERTLLSVDARIFKDGRNPSLCLRIQELALVEPQDTNKLIPGPDDHIRICWHVRSGSTEIDDLVRMMVQRFRNGKRGSSLVEQNRCSQCNTSWKIQVREVEVEARQKSVCLVITRWIDLGSGKSPEDPRWRSFIESRNTLSNGHIVSDPRVRFEKDSVQALGREIVLSEEAIFWKNVGLFSGDRYRHVMVQLDASRWCLSANGDGLYGEVERIEGLSSCCVVA</sequence>
<proteinExistence type="predicted"/>
<evidence type="ECO:0000313" key="2">
    <source>
        <dbReference type="Proteomes" id="UP001215712"/>
    </source>
</evidence>
<evidence type="ECO:0008006" key="3">
    <source>
        <dbReference type="Google" id="ProtNLM"/>
    </source>
</evidence>
<accession>A0AAD6MYC3</accession>
<organism evidence="1 2">
    <name type="scientific">Penicillium malachiteum</name>
    <dbReference type="NCBI Taxonomy" id="1324776"/>
    <lineage>
        <taxon>Eukaryota</taxon>
        <taxon>Fungi</taxon>
        <taxon>Dikarya</taxon>
        <taxon>Ascomycota</taxon>
        <taxon>Pezizomycotina</taxon>
        <taxon>Eurotiomycetes</taxon>
        <taxon>Eurotiomycetidae</taxon>
        <taxon>Eurotiales</taxon>
        <taxon>Aspergillaceae</taxon>
        <taxon>Penicillium</taxon>
    </lineage>
</organism>
<reference evidence="1" key="2">
    <citation type="submission" date="2023-01" db="EMBL/GenBank/DDBJ databases">
        <authorList>
            <person name="Petersen C."/>
        </authorList>
    </citation>
    <scope>NUCLEOTIDE SEQUENCE</scope>
    <source>
        <strain evidence="1">IBT 17514</strain>
    </source>
</reference>
<name>A0AAD6MYC3_9EURO</name>
<gene>
    <name evidence="1" type="ORF">N7493_004177</name>
</gene>
<dbReference type="AlphaFoldDB" id="A0AAD6MYC3"/>
<evidence type="ECO:0000313" key="1">
    <source>
        <dbReference type="EMBL" id="KAJ5732696.1"/>
    </source>
</evidence>
<protein>
    <recommendedName>
        <fullName evidence="3">F-box domain-containing protein</fullName>
    </recommendedName>
</protein>
<dbReference type="EMBL" id="JAQJAN010000004">
    <property type="protein sequence ID" value="KAJ5732696.1"/>
    <property type="molecule type" value="Genomic_DNA"/>
</dbReference>